<dbReference type="GO" id="GO:0003700">
    <property type="term" value="F:DNA-binding transcription factor activity"/>
    <property type="evidence" value="ECO:0007669"/>
    <property type="project" value="InterPro"/>
</dbReference>
<keyword evidence="1" id="KW-0539">Nucleus</keyword>
<dbReference type="CDD" id="cd12148">
    <property type="entry name" value="fungal_TF_MHR"/>
    <property type="match status" value="1"/>
</dbReference>
<evidence type="ECO:0000259" key="3">
    <source>
        <dbReference type="Pfam" id="PF04082"/>
    </source>
</evidence>
<evidence type="ECO:0000256" key="1">
    <source>
        <dbReference type="ARBA" id="ARBA00023242"/>
    </source>
</evidence>
<dbReference type="OrthoDB" id="2123952at2759"/>
<feature type="region of interest" description="Disordered" evidence="2">
    <location>
        <begin position="413"/>
        <end position="484"/>
    </location>
</feature>
<reference evidence="4" key="1">
    <citation type="journal article" date="2020" name="Stud. Mycol.">
        <title>101 Dothideomycetes genomes: a test case for predicting lifestyles and emergence of pathogens.</title>
        <authorList>
            <person name="Haridas S."/>
            <person name="Albert R."/>
            <person name="Binder M."/>
            <person name="Bloem J."/>
            <person name="Labutti K."/>
            <person name="Salamov A."/>
            <person name="Andreopoulos B."/>
            <person name="Baker S."/>
            <person name="Barry K."/>
            <person name="Bills G."/>
            <person name="Bluhm B."/>
            <person name="Cannon C."/>
            <person name="Castanera R."/>
            <person name="Culley D."/>
            <person name="Daum C."/>
            <person name="Ezra D."/>
            <person name="Gonzalez J."/>
            <person name="Henrissat B."/>
            <person name="Kuo A."/>
            <person name="Liang C."/>
            <person name="Lipzen A."/>
            <person name="Lutzoni F."/>
            <person name="Magnuson J."/>
            <person name="Mondo S."/>
            <person name="Nolan M."/>
            <person name="Ohm R."/>
            <person name="Pangilinan J."/>
            <person name="Park H.-J."/>
            <person name="Ramirez L."/>
            <person name="Alfaro M."/>
            <person name="Sun H."/>
            <person name="Tritt A."/>
            <person name="Yoshinaga Y."/>
            <person name="Zwiers L.-H."/>
            <person name="Turgeon B."/>
            <person name="Goodwin S."/>
            <person name="Spatafora J."/>
            <person name="Crous P."/>
            <person name="Grigoriev I."/>
        </authorList>
    </citation>
    <scope>NUCLEOTIDE SEQUENCE</scope>
    <source>
        <strain evidence="4">CBS 379.55</strain>
    </source>
</reference>
<accession>A0A6A6JPW9</accession>
<dbReference type="GO" id="GO:0003677">
    <property type="term" value="F:DNA binding"/>
    <property type="evidence" value="ECO:0007669"/>
    <property type="project" value="InterPro"/>
</dbReference>
<evidence type="ECO:0000313" key="5">
    <source>
        <dbReference type="Proteomes" id="UP000800097"/>
    </source>
</evidence>
<dbReference type="PANTHER" id="PTHR46910">
    <property type="entry name" value="TRANSCRIPTION FACTOR PDR1"/>
    <property type="match status" value="1"/>
</dbReference>
<gene>
    <name evidence="4" type="ORF">EI97DRAFT_271660</name>
</gene>
<name>A0A6A6JPW9_WESOR</name>
<dbReference type="RefSeq" id="XP_033655265.1">
    <property type="nucleotide sequence ID" value="XM_033794284.1"/>
</dbReference>
<dbReference type="AlphaFoldDB" id="A0A6A6JPW9"/>
<dbReference type="InterPro" id="IPR050987">
    <property type="entry name" value="AtrR-like"/>
</dbReference>
<dbReference type="GO" id="GO:0006351">
    <property type="term" value="P:DNA-templated transcription"/>
    <property type="evidence" value="ECO:0007669"/>
    <property type="project" value="InterPro"/>
</dbReference>
<evidence type="ECO:0000256" key="2">
    <source>
        <dbReference type="SAM" id="MobiDB-lite"/>
    </source>
</evidence>
<dbReference type="EMBL" id="ML986489">
    <property type="protein sequence ID" value="KAF2277726.1"/>
    <property type="molecule type" value="Genomic_DNA"/>
</dbReference>
<dbReference type="GeneID" id="54547459"/>
<dbReference type="Proteomes" id="UP000800097">
    <property type="component" value="Unassembled WGS sequence"/>
</dbReference>
<feature type="compositionally biased region" description="Acidic residues" evidence="2">
    <location>
        <begin position="454"/>
        <end position="470"/>
    </location>
</feature>
<dbReference type="GO" id="GO:0008270">
    <property type="term" value="F:zinc ion binding"/>
    <property type="evidence" value="ECO:0007669"/>
    <property type="project" value="InterPro"/>
</dbReference>
<organism evidence="4 5">
    <name type="scientific">Westerdykella ornata</name>
    <dbReference type="NCBI Taxonomy" id="318751"/>
    <lineage>
        <taxon>Eukaryota</taxon>
        <taxon>Fungi</taxon>
        <taxon>Dikarya</taxon>
        <taxon>Ascomycota</taxon>
        <taxon>Pezizomycotina</taxon>
        <taxon>Dothideomycetes</taxon>
        <taxon>Pleosporomycetidae</taxon>
        <taxon>Pleosporales</taxon>
        <taxon>Sporormiaceae</taxon>
        <taxon>Westerdykella</taxon>
    </lineage>
</organism>
<sequence>MLGRGGNACSPFRIFPLFHQPTLLQKVHDQEYLRNRGCFASLMAACALASARERDGALYGSIKDTSMVSIPSETFYTAAKDTLPKNLVEARDFDHMRACALLSITSIQYGDIEAMQLYLGHYFTLVGIHRFHDEAYWPKNITNIEVEERRRLYWSTYTLDVYTSIVWNRSVHAYGANARVHYPTEVEDELITPLATLPSPLPTTSWLRGWNFTTDLYLTLEHASSRVRARYARIDDRIDVAAVFGMPASKPSAAVLASITAHYDALPPDFKMFAPPTGDRGCDIFGFQAANIQATLLLLRMLFLCTDDDHRSQSDVLLKCHIAAEHLAVFQTIPTAYLCGISTPLFYHLAGIGMILGSVMEGPLSEEGYLKVKGILLSIADLLESLESGLSRAADISKGLRAQVERMEEYMRVQRRPGERSYAQPQLNQDQGMPVPQQHPAPNEDVGMHTAGVGDDEGGAQVAEAEDAGAEAEGPFDPGWLGEFQLPPELLEDWPWPFNLQPEGWSFLGTGVGAREGGW</sequence>
<evidence type="ECO:0000313" key="4">
    <source>
        <dbReference type="EMBL" id="KAF2277726.1"/>
    </source>
</evidence>
<keyword evidence="5" id="KW-1185">Reference proteome</keyword>
<proteinExistence type="predicted"/>
<dbReference type="PANTHER" id="PTHR46910:SF18">
    <property type="entry name" value="ZN(II)2CYS6 TRANSCRIPTION FACTOR (EUROFUNG)"/>
    <property type="match status" value="1"/>
</dbReference>
<dbReference type="Pfam" id="PF04082">
    <property type="entry name" value="Fungal_trans"/>
    <property type="match status" value="1"/>
</dbReference>
<dbReference type="InterPro" id="IPR007219">
    <property type="entry name" value="XnlR_reg_dom"/>
</dbReference>
<feature type="domain" description="Xylanolytic transcriptional activator regulatory" evidence="3">
    <location>
        <begin position="15"/>
        <end position="193"/>
    </location>
</feature>
<protein>
    <recommendedName>
        <fullName evidence="3">Xylanolytic transcriptional activator regulatory domain-containing protein</fullName>
    </recommendedName>
</protein>